<accession>A0A251RMH9</accession>
<keyword evidence="2" id="KW-1185">Reference proteome</keyword>
<dbReference type="AlphaFoldDB" id="A0A251RMH9"/>
<proteinExistence type="predicted"/>
<organism evidence="1 2">
    <name type="scientific">Helianthus annuus</name>
    <name type="common">Common sunflower</name>
    <dbReference type="NCBI Taxonomy" id="4232"/>
    <lineage>
        <taxon>Eukaryota</taxon>
        <taxon>Viridiplantae</taxon>
        <taxon>Streptophyta</taxon>
        <taxon>Embryophyta</taxon>
        <taxon>Tracheophyta</taxon>
        <taxon>Spermatophyta</taxon>
        <taxon>Magnoliopsida</taxon>
        <taxon>eudicotyledons</taxon>
        <taxon>Gunneridae</taxon>
        <taxon>Pentapetalae</taxon>
        <taxon>asterids</taxon>
        <taxon>campanulids</taxon>
        <taxon>Asterales</taxon>
        <taxon>Asteraceae</taxon>
        <taxon>Asteroideae</taxon>
        <taxon>Heliantheae alliance</taxon>
        <taxon>Heliantheae</taxon>
        <taxon>Helianthus</taxon>
    </lineage>
</organism>
<gene>
    <name evidence="1" type="ORF">HannXRQ_Chr17g0541301</name>
</gene>
<dbReference type="EMBL" id="CM007906">
    <property type="protein sequence ID" value="OTF85565.1"/>
    <property type="molecule type" value="Genomic_DNA"/>
</dbReference>
<name>A0A251RMH9_HELAN</name>
<dbReference type="InParanoid" id="A0A251RMH9"/>
<dbReference type="Proteomes" id="UP000215914">
    <property type="component" value="Chromosome 17"/>
</dbReference>
<evidence type="ECO:0000313" key="1">
    <source>
        <dbReference type="EMBL" id="OTF85565.1"/>
    </source>
</evidence>
<evidence type="ECO:0000313" key="2">
    <source>
        <dbReference type="Proteomes" id="UP000215914"/>
    </source>
</evidence>
<protein>
    <submittedName>
        <fullName evidence="1">Uncharacterized protein</fullName>
    </submittedName>
</protein>
<reference evidence="2" key="1">
    <citation type="journal article" date="2017" name="Nature">
        <title>The sunflower genome provides insights into oil metabolism, flowering and Asterid evolution.</title>
        <authorList>
            <person name="Badouin H."/>
            <person name="Gouzy J."/>
            <person name="Grassa C.J."/>
            <person name="Murat F."/>
            <person name="Staton S.E."/>
            <person name="Cottret L."/>
            <person name="Lelandais-Briere C."/>
            <person name="Owens G.L."/>
            <person name="Carrere S."/>
            <person name="Mayjonade B."/>
            <person name="Legrand L."/>
            <person name="Gill N."/>
            <person name="Kane N.C."/>
            <person name="Bowers J.E."/>
            <person name="Hubner S."/>
            <person name="Bellec A."/>
            <person name="Berard A."/>
            <person name="Berges H."/>
            <person name="Blanchet N."/>
            <person name="Boniface M.C."/>
            <person name="Brunel D."/>
            <person name="Catrice O."/>
            <person name="Chaidir N."/>
            <person name="Claudel C."/>
            <person name="Donnadieu C."/>
            <person name="Faraut T."/>
            <person name="Fievet G."/>
            <person name="Helmstetter N."/>
            <person name="King M."/>
            <person name="Knapp S.J."/>
            <person name="Lai Z."/>
            <person name="Le Paslier M.C."/>
            <person name="Lippi Y."/>
            <person name="Lorenzon L."/>
            <person name="Mandel J.R."/>
            <person name="Marage G."/>
            <person name="Marchand G."/>
            <person name="Marquand E."/>
            <person name="Bret-Mestries E."/>
            <person name="Morien E."/>
            <person name="Nambeesan S."/>
            <person name="Nguyen T."/>
            <person name="Pegot-Espagnet P."/>
            <person name="Pouilly N."/>
            <person name="Raftis F."/>
            <person name="Sallet E."/>
            <person name="Schiex T."/>
            <person name="Thomas J."/>
            <person name="Vandecasteele C."/>
            <person name="Vares D."/>
            <person name="Vear F."/>
            <person name="Vautrin S."/>
            <person name="Crespi M."/>
            <person name="Mangin B."/>
            <person name="Burke J.M."/>
            <person name="Salse J."/>
            <person name="Munos S."/>
            <person name="Vincourt P."/>
            <person name="Rieseberg L.H."/>
            <person name="Langlade N.B."/>
        </authorList>
    </citation>
    <scope>NUCLEOTIDE SEQUENCE [LARGE SCALE GENOMIC DNA]</scope>
    <source>
        <strain evidence="2">cv. SF193</strain>
    </source>
</reference>
<sequence length="59" mass="6950">MREGGRKQFFLALKSSHHHHRLNLIFQYYHSSHISRKHQVIMPSISSQAFEDPMNIMSG</sequence>